<dbReference type="RefSeq" id="WP_156666047.1">
    <property type="nucleotide sequence ID" value="NZ_CP132970.1"/>
</dbReference>
<dbReference type="AlphaFoldDB" id="A0AAU7V030"/>
<dbReference type="EMBL" id="CP132970">
    <property type="protein sequence ID" value="XBW05781.1"/>
    <property type="molecule type" value="Genomic_DNA"/>
</dbReference>
<organism evidence="1">
    <name type="scientific">Rhodococcus sp. D-6</name>
    <dbReference type="NCBI Taxonomy" id="1387842"/>
    <lineage>
        <taxon>Bacteria</taxon>
        <taxon>Bacillati</taxon>
        <taxon>Actinomycetota</taxon>
        <taxon>Actinomycetes</taxon>
        <taxon>Mycobacteriales</taxon>
        <taxon>Nocardiaceae</taxon>
        <taxon>Rhodococcus</taxon>
    </lineage>
</organism>
<name>A0AAU7V030_9NOCA</name>
<evidence type="ECO:0000313" key="1">
    <source>
        <dbReference type="EMBL" id="XBW05781.1"/>
    </source>
</evidence>
<protein>
    <submittedName>
        <fullName evidence="1">Uncharacterized protein</fullName>
    </submittedName>
</protein>
<proteinExistence type="predicted"/>
<gene>
    <name evidence="1" type="ORF">RBB84_07640</name>
</gene>
<sequence>MTVSRGPWSYPSRPITDSPLCAATTPPIRHVGLPGRFCSSPSAPELDDICVRTPTGQCLHHHLEVVQRHLIGRRTAFFISNGTGHDNS</sequence>
<reference evidence="1" key="1">
    <citation type="submission" date="2023-08" db="EMBL/GenBank/DDBJ databases">
        <title>The novel hydrolase IpcH responsible for the initial isoprocarb degradation step in Rhodococcus sp. D-6.</title>
        <authorList>
            <person name="Zhu Q."/>
        </authorList>
    </citation>
    <scope>NUCLEOTIDE SEQUENCE</scope>
    <source>
        <strain evidence="1">D-6</strain>
    </source>
</reference>
<accession>A0AAU7V030</accession>
<dbReference type="KEGG" id="rhox:RBB84_07640"/>